<dbReference type="STRING" id="1227457.C451_02198"/>
<dbReference type="RefSeq" id="WP_007737136.1">
    <property type="nucleotide sequence ID" value="NZ_AOMF01000037.1"/>
</dbReference>
<dbReference type="AlphaFoldDB" id="M0NG46"/>
<dbReference type="Pfam" id="PF01042">
    <property type="entry name" value="Ribonuc_L-PSP"/>
    <property type="match status" value="1"/>
</dbReference>
<dbReference type="OrthoDB" id="381030at2157"/>
<evidence type="ECO:0000313" key="2">
    <source>
        <dbReference type="EMBL" id="EMA56498.1"/>
    </source>
</evidence>
<gene>
    <name evidence="2" type="ORF">C451_02198</name>
</gene>
<dbReference type="SUPFAM" id="SSF55298">
    <property type="entry name" value="YjgF-like"/>
    <property type="match status" value="1"/>
</dbReference>
<reference evidence="2 3" key="1">
    <citation type="journal article" date="2014" name="PLoS Genet.">
        <title>Phylogenetically driven sequencing of extremely halophilic archaea reveals strategies for static and dynamic osmo-response.</title>
        <authorList>
            <person name="Becker E.A."/>
            <person name="Seitzer P.M."/>
            <person name="Tritt A."/>
            <person name="Larsen D."/>
            <person name="Krusor M."/>
            <person name="Yao A.I."/>
            <person name="Wu D."/>
            <person name="Madern D."/>
            <person name="Eisen J.A."/>
            <person name="Darling A.E."/>
            <person name="Facciotti M.T."/>
        </authorList>
    </citation>
    <scope>NUCLEOTIDE SEQUENCE [LARGE SCALE GENOMIC DNA]</scope>
    <source>
        <strain evidence="2 3">JCM 13552</strain>
    </source>
</reference>
<dbReference type="EMBL" id="AOMF01000037">
    <property type="protein sequence ID" value="EMA56498.1"/>
    <property type="molecule type" value="Genomic_DNA"/>
</dbReference>
<dbReference type="InterPro" id="IPR035959">
    <property type="entry name" value="RutC-like_sf"/>
</dbReference>
<dbReference type="PANTHER" id="PTHR11803:SF58">
    <property type="entry name" value="PROTEIN HMF1-RELATED"/>
    <property type="match status" value="1"/>
</dbReference>
<organism evidence="2 3">
    <name type="scientific">Halococcus thailandensis JCM 13552</name>
    <dbReference type="NCBI Taxonomy" id="1227457"/>
    <lineage>
        <taxon>Archaea</taxon>
        <taxon>Methanobacteriati</taxon>
        <taxon>Methanobacteriota</taxon>
        <taxon>Stenosarchaea group</taxon>
        <taxon>Halobacteria</taxon>
        <taxon>Halobacteriales</taxon>
        <taxon>Halococcaceae</taxon>
        <taxon>Halococcus</taxon>
    </lineage>
</organism>
<dbReference type="CDD" id="cd00448">
    <property type="entry name" value="YjgF_YER057c_UK114_family"/>
    <property type="match status" value="1"/>
</dbReference>
<evidence type="ECO:0000313" key="3">
    <source>
        <dbReference type="Proteomes" id="UP000011680"/>
    </source>
</evidence>
<dbReference type="Gene3D" id="3.30.1330.40">
    <property type="entry name" value="RutC-like"/>
    <property type="match status" value="1"/>
</dbReference>
<proteinExistence type="inferred from homology"/>
<sequence>MPIDRTNPDEIFTPPDEAKYAQVLSTAGNTHVFVAGVLSKNAHGEMIGVDDMETQTRTVLSQIETCLAVEDATMADVVRRRVFTIDIDRFLAIQGEVYDDYWTDGAVPGSTLVQVESLADAHHDGVAPSEPTDVEPRFLVEIDVTAVLDE</sequence>
<dbReference type="Proteomes" id="UP000011680">
    <property type="component" value="Unassembled WGS sequence"/>
</dbReference>
<dbReference type="InterPro" id="IPR006175">
    <property type="entry name" value="YjgF/YER057c/UK114"/>
</dbReference>
<keyword evidence="3" id="KW-1185">Reference proteome</keyword>
<comment type="caution">
    <text evidence="2">The sequence shown here is derived from an EMBL/GenBank/DDBJ whole genome shotgun (WGS) entry which is preliminary data.</text>
</comment>
<comment type="similarity">
    <text evidence="1">Belongs to the RutC family.</text>
</comment>
<evidence type="ECO:0000256" key="1">
    <source>
        <dbReference type="ARBA" id="ARBA00010552"/>
    </source>
</evidence>
<dbReference type="PANTHER" id="PTHR11803">
    <property type="entry name" value="2-IMINOBUTANOATE/2-IMINOPROPANOATE DEAMINASE RIDA"/>
    <property type="match status" value="1"/>
</dbReference>
<dbReference type="GO" id="GO:0005829">
    <property type="term" value="C:cytosol"/>
    <property type="evidence" value="ECO:0007669"/>
    <property type="project" value="TreeGrafter"/>
</dbReference>
<dbReference type="GO" id="GO:0019239">
    <property type="term" value="F:deaminase activity"/>
    <property type="evidence" value="ECO:0007669"/>
    <property type="project" value="TreeGrafter"/>
</dbReference>
<dbReference type="PATRIC" id="fig|1227457.3.peg.395"/>
<name>M0NG46_9EURY</name>
<protein>
    <submittedName>
        <fullName evidence="2">Endoribonuclease L-PSP</fullName>
    </submittedName>
</protein>
<accession>M0NG46</accession>